<dbReference type="RefSeq" id="WP_177208910.1">
    <property type="nucleotide sequence ID" value="NZ_FOQA01000007.1"/>
</dbReference>
<dbReference type="InterPro" id="IPR058240">
    <property type="entry name" value="rSAM_sf"/>
</dbReference>
<keyword evidence="9" id="KW-1185">Reference proteome</keyword>
<evidence type="ECO:0000313" key="9">
    <source>
        <dbReference type="Proteomes" id="UP000199287"/>
    </source>
</evidence>
<reference evidence="9" key="1">
    <citation type="submission" date="2016-10" db="EMBL/GenBank/DDBJ databases">
        <authorList>
            <person name="Varghese N."/>
            <person name="Submissions S."/>
        </authorList>
    </citation>
    <scope>NUCLEOTIDE SEQUENCE [LARGE SCALE GENOMIC DNA]</scope>
    <source>
        <strain evidence="9">Z-7934</strain>
    </source>
</reference>
<dbReference type="InterPro" id="IPR023404">
    <property type="entry name" value="rSAM_horseshoe"/>
</dbReference>
<accession>A0A1I3G225</accession>
<feature type="domain" description="B12-binding" evidence="6">
    <location>
        <begin position="1"/>
        <end position="134"/>
    </location>
</feature>
<dbReference type="Gene3D" id="3.40.50.280">
    <property type="entry name" value="Cobalamin-binding domain"/>
    <property type="match status" value="1"/>
</dbReference>
<dbReference type="Pfam" id="PF13311">
    <property type="entry name" value="DUF4080"/>
    <property type="match status" value="1"/>
</dbReference>
<evidence type="ECO:0000256" key="5">
    <source>
        <dbReference type="ARBA" id="ARBA00023014"/>
    </source>
</evidence>
<dbReference type="GO" id="GO:0003824">
    <property type="term" value="F:catalytic activity"/>
    <property type="evidence" value="ECO:0007669"/>
    <property type="project" value="InterPro"/>
</dbReference>
<evidence type="ECO:0000256" key="2">
    <source>
        <dbReference type="ARBA" id="ARBA00022691"/>
    </source>
</evidence>
<dbReference type="Proteomes" id="UP000199287">
    <property type="component" value="Unassembled WGS sequence"/>
</dbReference>
<dbReference type="Pfam" id="PF02310">
    <property type="entry name" value="B12-binding"/>
    <property type="match status" value="1"/>
</dbReference>
<evidence type="ECO:0000259" key="6">
    <source>
        <dbReference type="PROSITE" id="PS51332"/>
    </source>
</evidence>
<dbReference type="SUPFAM" id="SSF52242">
    <property type="entry name" value="Cobalamin (vitamin B12)-binding domain"/>
    <property type="match status" value="1"/>
</dbReference>
<dbReference type="Pfam" id="PF04055">
    <property type="entry name" value="Radical_SAM"/>
    <property type="match status" value="1"/>
</dbReference>
<dbReference type="GO" id="GO:0005829">
    <property type="term" value="C:cytosol"/>
    <property type="evidence" value="ECO:0007669"/>
    <property type="project" value="TreeGrafter"/>
</dbReference>
<comment type="cofactor">
    <cofactor evidence="1">
        <name>[4Fe-4S] cluster</name>
        <dbReference type="ChEBI" id="CHEBI:49883"/>
    </cofactor>
</comment>
<dbReference type="InterPro" id="IPR006158">
    <property type="entry name" value="Cobalamin-bd"/>
</dbReference>
<evidence type="ECO:0000256" key="4">
    <source>
        <dbReference type="ARBA" id="ARBA00023004"/>
    </source>
</evidence>
<dbReference type="SFLD" id="SFLDG01082">
    <property type="entry name" value="B12-binding_domain_containing"/>
    <property type="match status" value="1"/>
</dbReference>
<dbReference type="AlphaFoldDB" id="A0A1I3G225"/>
<dbReference type="PROSITE" id="PS51918">
    <property type="entry name" value="RADICAL_SAM"/>
    <property type="match status" value="1"/>
</dbReference>
<dbReference type="Gene3D" id="3.80.30.20">
    <property type="entry name" value="tm_1862 like domain"/>
    <property type="match status" value="1"/>
</dbReference>
<protein>
    <submittedName>
        <fullName evidence="8">Radical SAM superfamily enzyme YgiQ, UPF0313 family</fullName>
    </submittedName>
</protein>
<name>A0A1I3G225_9FIRM</name>
<dbReference type="InterPro" id="IPR036724">
    <property type="entry name" value="Cobalamin-bd_sf"/>
</dbReference>
<dbReference type="SUPFAM" id="SSF102114">
    <property type="entry name" value="Radical SAM enzymes"/>
    <property type="match status" value="1"/>
</dbReference>
<dbReference type="InterPro" id="IPR025288">
    <property type="entry name" value="DUF4080"/>
</dbReference>
<dbReference type="SFLD" id="SFLDG01123">
    <property type="entry name" value="methyltransferase_(Class_B)"/>
    <property type="match status" value="1"/>
</dbReference>
<organism evidence="8 9">
    <name type="scientific">Tindallia magadiensis</name>
    <dbReference type="NCBI Taxonomy" id="69895"/>
    <lineage>
        <taxon>Bacteria</taxon>
        <taxon>Bacillati</taxon>
        <taxon>Bacillota</taxon>
        <taxon>Clostridia</taxon>
        <taxon>Peptostreptococcales</taxon>
        <taxon>Tindalliaceae</taxon>
        <taxon>Tindallia</taxon>
    </lineage>
</organism>
<evidence type="ECO:0000313" key="8">
    <source>
        <dbReference type="EMBL" id="SFI17322.1"/>
    </source>
</evidence>
<evidence type="ECO:0000259" key="7">
    <source>
        <dbReference type="PROSITE" id="PS51918"/>
    </source>
</evidence>
<dbReference type="GO" id="GO:0051539">
    <property type="term" value="F:4 iron, 4 sulfur cluster binding"/>
    <property type="evidence" value="ECO:0007669"/>
    <property type="project" value="UniProtKB-KW"/>
</dbReference>
<dbReference type="SFLD" id="SFLDS00029">
    <property type="entry name" value="Radical_SAM"/>
    <property type="match status" value="1"/>
</dbReference>
<keyword evidence="4" id="KW-0408">Iron</keyword>
<dbReference type="STRING" id="69895.SAMN05192551_107146"/>
<keyword evidence="5" id="KW-0411">Iron-sulfur</keyword>
<evidence type="ECO:0000256" key="1">
    <source>
        <dbReference type="ARBA" id="ARBA00001966"/>
    </source>
</evidence>
<dbReference type="InterPro" id="IPR034466">
    <property type="entry name" value="Methyltransferase_Class_B"/>
</dbReference>
<feature type="domain" description="Radical SAM core" evidence="7">
    <location>
        <begin position="173"/>
        <end position="403"/>
    </location>
</feature>
<dbReference type="EMBL" id="FOQA01000007">
    <property type="protein sequence ID" value="SFI17322.1"/>
    <property type="molecule type" value="Genomic_DNA"/>
</dbReference>
<dbReference type="PANTHER" id="PTHR43409">
    <property type="entry name" value="ANAEROBIC MAGNESIUM-PROTOPORPHYRIN IX MONOMETHYL ESTER CYCLASE-RELATED"/>
    <property type="match status" value="1"/>
</dbReference>
<keyword evidence="2" id="KW-0949">S-adenosyl-L-methionine</keyword>
<evidence type="ECO:0000256" key="3">
    <source>
        <dbReference type="ARBA" id="ARBA00022723"/>
    </source>
</evidence>
<dbReference type="PANTHER" id="PTHR43409:SF16">
    <property type="entry name" value="SLR0320 PROTEIN"/>
    <property type="match status" value="1"/>
</dbReference>
<dbReference type="GO" id="GO:0031419">
    <property type="term" value="F:cobalamin binding"/>
    <property type="evidence" value="ECO:0007669"/>
    <property type="project" value="InterPro"/>
</dbReference>
<dbReference type="InterPro" id="IPR007197">
    <property type="entry name" value="rSAM"/>
</dbReference>
<keyword evidence="3" id="KW-0479">Metal-binding</keyword>
<proteinExistence type="predicted"/>
<dbReference type="SMART" id="SM00729">
    <property type="entry name" value="Elp3"/>
    <property type="match status" value="1"/>
</dbReference>
<dbReference type="PROSITE" id="PS51332">
    <property type="entry name" value="B12_BINDING"/>
    <property type="match status" value="1"/>
</dbReference>
<sequence length="609" mass="72434">MKILLIGINAKFIHTNLAIRYLAKNLTQESIENEFIEYTINQHMEDILQEIYLKSCDVIGFSCYIWNIELIKKIVSSLKKLKPDLMILLGGPEVSHEPYQFMVENEGVDLILMGDGEDRLPKLIHTISNYDDYSEFPGLVFRAKGDIFINEMPCENKDKLLKLPDPYTIEDEFHPEKIYYYETSRGCPYQCSFCLSGSQNKLCYLPMHQLKKLLLLLISKKVKQVKLVDRTFNSDSRRAYEIFDFLIRNDNGYTNFHFEIGGELINDELMSVLQMVSPGLFQFEIGVQSTNEETLREINRNPRQEKLMNNIRKLIELKTIHIHVDLIAGLPYESYFQFRDSFNSIFDLKADMLQLGFLKLIKGSEIKRRHQEYGYIFMEHPPYEVLSNHWISYSEIIRLKNIEKMLNLFWNSGSMRYTLEFISLQPTVNMFHIFDDMSHVWYQNKDIMSNYKHDDTINFLESFLMNRFSELQKEIYHLMHLDYYKKSKRHKAWYEQGEEQYPVMLSKENTHLILHDEAFVRNHLPKFFKEPVKKFISKVQIMLIPSDLESVMIPFIKNLGYWDINKNGSAYHQLNELLENHSILLFQYEKNQTKRMSEYDMKLIKKMID</sequence>
<dbReference type="GO" id="GO:0046872">
    <property type="term" value="F:metal ion binding"/>
    <property type="evidence" value="ECO:0007669"/>
    <property type="project" value="UniProtKB-KW"/>
</dbReference>
<dbReference type="InterPro" id="IPR051198">
    <property type="entry name" value="BchE-like"/>
</dbReference>
<gene>
    <name evidence="8" type="ORF">SAMN05192551_107146</name>
</gene>
<dbReference type="InterPro" id="IPR006638">
    <property type="entry name" value="Elp3/MiaA/NifB-like_rSAM"/>
</dbReference>